<organism evidence="2 3">
    <name type="scientific">Phytophthora oleae</name>
    <dbReference type="NCBI Taxonomy" id="2107226"/>
    <lineage>
        <taxon>Eukaryota</taxon>
        <taxon>Sar</taxon>
        <taxon>Stramenopiles</taxon>
        <taxon>Oomycota</taxon>
        <taxon>Peronosporomycetes</taxon>
        <taxon>Peronosporales</taxon>
        <taxon>Peronosporaceae</taxon>
        <taxon>Phytophthora</taxon>
    </lineage>
</organism>
<keyword evidence="1" id="KW-0472">Membrane</keyword>
<keyword evidence="1" id="KW-1133">Transmembrane helix</keyword>
<evidence type="ECO:0000313" key="2">
    <source>
        <dbReference type="EMBL" id="KAL3659550.1"/>
    </source>
</evidence>
<dbReference type="AlphaFoldDB" id="A0ABD3EYC5"/>
<keyword evidence="1" id="KW-0812">Transmembrane</keyword>
<keyword evidence="3" id="KW-1185">Reference proteome</keyword>
<gene>
    <name evidence="2" type="ORF">V7S43_015537</name>
</gene>
<dbReference type="Proteomes" id="UP001632037">
    <property type="component" value="Unassembled WGS sequence"/>
</dbReference>
<evidence type="ECO:0000313" key="3">
    <source>
        <dbReference type="Proteomes" id="UP001632037"/>
    </source>
</evidence>
<reference evidence="2 3" key="1">
    <citation type="submission" date="2024-09" db="EMBL/GenBank/DDBJ databases">
        <title>Genome sequencing and assembly of Phytophthora oleae, isolate VK10A, causative agent of rot of olive drupes.</title>
        <authorList>
            <person name="Conti Taguali S."/>
            <person name="Riolo M."/>
            <person name="La Spada F."/>
            <person name="Cacciola S.O."/>
            <person name="Dionisio G."/>
        </authorList>
    </citation>
    <scope>NUCLEOTIDE SEQUENCE [LARGE SCALE GENOMIC DNA]</scope>
    <source>
        <strain evidence="2 3">VK10A</strain>
    </source>
</reference>
<dbReference type="EMBL" id="JBIMZQ010000046">
    <property type="protein sequence ID" value="KAL3659550.1"/>
    <property type="molecule type" value="Genomic_DNA"/>
</dbReference>
<feature type="transmembrane region" description="Helical" evidence="1">
    <location>
        <begin position="31"/>
        <end position="52"/>
    </location>
</feature>
<comment type="caution">
    <text evidence="2">The sequence shown here is derived from an EMBL/GenBank/DDBJ whole genome shotgun (WGS) entry which is preliminary data.</text>
</comment>
<protein>
    <submittedName>
        <fullName evidence="2">Uncharacterized protein</fullName>
    </submittedName>
</protein>
<evidence type="ECO:0000256" key="1">
    <source>
        <dbReference type="SAM" id="Phobius"/>
    </source>
</evidence>
<sequence>MDEANETEVLEQENFTLDVPKDNQMSVSTEILIHLSAYLALFVFAMYVDQWVECFSDFRRNQMVAYGEAVDMKLLRFGQRFGKRRRDSKTDTETDDNLPLLVLKSPAPTSRPVFTFASDSDAELEDSTKGIGKKKEAVPDEVIVVTIPVDVVQQVSASSPTSQAELEEIPLE</sequence>
<accession>A0ABD3EYC5</accession>
<name>A0ABD3EYC5_9STRA</name>
<proteinExistence type="predicted"/>